<dbReference type="Gene3D" id="4.10.720.10">
    <property type="entry name" value="Smad anchor for receptor activation, Smad-binding domain"/>
    <property type="match status" value="1"/>
</dbReference>
<dbReference type="FunFam" id="3.30.40.10:FF:000084">
    <property type="entry name" value="Zinc finger, FYVE domain-containing 9b"/>
    <property type="match status" value="1"/>
</dbReference>
<dbReference type="SMART" id="SM01422">
    <property type="entry name" value="SARA"/>
    <property type="match status" value="1"/>
</dbReference>
<feature type="domain" description="FYVE-type" evidence="6">
    <location>
        <begin position="907"/>
        <end position="966"/>
    </location>
</feature>
<dbReference type="PROSITE" id="PS50178">
    <property type="entry name" value="ZF_FYVE"/>
    <property type="match status" value="1"/>
</dbReference>
<name>A0A7R9CI89_TIMCR</name>
<proteinExistence type="predicted"/>
<feature type="compositionally biased region" description="Polar residues" evidence="5">
    <location>
        <begin position="121"/>
        <end position="132"/>
    </location>
</feature>
<dbReference type="InterPro" id="IPR022557">
    <property type="entry name" value="SARA-like_C"/>
</dbReference>
<feature type="region of interest" description="Disordered" evidence="5">
    <location>
        <begin position="119"/>
        <end position="138"/>
    </location>
</feature>
<organism evidence="7">
    <name type="scientific">Timema cristinae</name>
    <name type="common">Walking stick</name>
    <dbReference type="NCBI Taxonomy" id="61476"/>
    <lineage>
        <taxon>Eukaryota</taxon>
        <taxon>Metazoa</taxon>
        <taxon>Ecdysozoa</taxon>
        <taxon>Arthropoda</taxon>
        <taxon>Hexapoda</taxon>
        <taxon>Insecta</taxon>
        <taxon>Pterygota</taxon>
        <taxon>Neoptera</taxon>
        <taxon>Polyneoptera</taxon>
        <taxon>Phasmatodea</taxon>
        <taxon>Timematodea</taxon>
        <taxon>Timematoidea</taxon>
        <taxon>Timematidae</taxon>
        <taxon>Timema</taxon>
    </lineage>
</organism>
<dbReference type="SMART" id="SM00064">
    <property type="entry name" value="FYVE"/>
    <property type="match status" value="1"/>
</dbReference>
<keyword evidence="3" id="KW-0862">Zinc</keyword>
<dbReference type="InterPro" id="IPR017455">
    <property type="entry name" value="Znf_FYVE-rel"/>
</dbReference>
<feature type="region of interest" description="Disordered" evidence="5">
    <location>
        <begin position="807"/>
        <end position="858"/>
    </location>
</feature>
<feature type="compositionally biased region" description="Basic and acidic residues" evidence="5">
    <location>
        <begin position="627"/>
        <end position="637"/>
    </location>
</feature>
<feature type="region of interest" description="Disordered" evidence="5">
    <location>
        <begin position="433"/>
        <end position="518"/>
    </location>
</feature>
<dbReference type="GO" id="GO:0008270">
    <property type="term" value="F:zinc ion binding"/>
    <property type="evidence" value="ECO:0007669"/>
    <property type="project" value="UniProtKB-KW"/>
</dbReference>
<sequence length="1643" mass="180492">MEKFAVDLDKVLDEFEFNEDRAEQLASLFSKRSTNGVVSQIVLGPAAQQTPVPNPASRYRRAAFEPINLADADFSAAPQPSVNYFDNTSEHIDRDNTLPAREISSRDVDNNFKSEIGRSANLDTSWQQNGEPSSPARKANISNVFSSLNEYINAGSTDKKLEIKYLPSSNWIQNNLAEESASGSDNDIDKDLSSLAHANPSKEENLKAQHLNSLIAKTLNQEDTPSPGNVTVKQPNVRLGSTLSGEPVEECLESDSLNAEVKDALVLLDSKDLDDIGRNLSHTFVSNHLEDDIGGNEAVKLVNVSEANSRLIKLQDNTVGSHPHNIDTRDPLPDGEDRELIDQVLISGDTGMLSTDPNISLVDPDQVTEETKPLEEEKQSINTSREISFDTKKSENANDQIPIGFTALQDIGDEELQTYLQLLEEEVGEISPESIERLKTSQGSETGDIRKIIKDQSLEPKQESEKRDDLIEPRPNIKERFQDLPSVDLEDVPTSTKRPDLDNSKYWQKGDEQTEPWANKNDENVVKPVFKLSSEETPSFSDQLKPNIPDIVDVSIIDDCGAASQSVSTLNTIPAEVGAVDGRESDLICQPSSKGVAKQSSFASNIVSIHCQQNQVNKNKSNTSLKSKKDTRSDIPQHRVSTLDTRSDIPQHRVSTLDTQINSTESTNKDATSSSSAPVSLESGPTNEAYISNKGSVTIHDEFENHSSDEKNVSSATFSNLVESSLHLSDGNVENTSDDKTSNVNTKASETLKVAQDEVFILPQQNLHEQSLSDAAGRLVRSHKDADSIVVMVEEEKPSRPHFLHLQSKITVEEEDSGNSEESLPISVTIGPPGETPSATPHSSLSEDPHELSADLADNLPLSSPDISECSSIEQAVSTPSLSDTLSDQLSPEERTLGKLPPFWVPDADAPNCMLCDLKFTVLKRRHHCRACGKVLCSKCCCLKSRLEYMENSEARVCQPCFDSLARVSAVEQVESASGSLTPLDETDGIEGTALRRQPNPNNPMEYCSTIPPLEQAANSPRQPPPSVLVPVGVLKREGSARAKTDKQVMFSDGIRPGGDLTELDGSAEPRLPYRQPRRVLKRVGTPPGLPLSPSHDNPRDMPLTDPNTMSYIPAEKGLPPIATSVDGELKYEEDFGDSDRLIASLRSETDPPVLFALNRNLYVKVKVLSLDCCVNRTCWCFTTVGLSSVGQDEVMVLLECLPNESVIPRDVFIHLNTLYQEATRGNTIGELGYTVFQGTPFLGSTDHGGFIYIRPSFQCLHKLVLPSAPYLIAILIHKWETPWARVFPIRLMLRLGAEFRYYPCMLVSIRQRKPVYCEIGHTIMNLLADFRNLTYTLPSVRGLTVHMEDRQTSILLPKNRYDQVMRALNNSNDHVLALAANFSQTADSHLVCIQAADDESYHTQAINIHNKPRKVTGASFVVFNGALKTSSNLTAKSSIVEDGLMVQITSDTMQELRTALRNMKDFSIGCGPAGAATPDELVSIKWVQDDKNFNVGVKSCIDGKAFDGIPSIRVHNGTDYVGSTRFVRWTEVFILQSEDVFGQSGDPVDISLLSESIARATCVALVKLLDLLSQAGLTRLAVRATIHPENVCYEAGSNGERLPPIYMNSLDNELVPTLHKAATVSPESPAAILELVFHVMAQ</sequence>
<dbReference type="Gene3D" id="3.30.500.40">
    <property type="match status" value="1"/>
</dbReference>
<feature type="compositionally biased region" description="Polar residues" evidence="5">
    <location>
        <begin position="653"/>
        <end position="691"/>
    </location>
</feature>
<dbReference type="PANTHER" id="PTHR46319:SF3">
    <property type="entry name" value="ZINC FINGER FYVE DOMAIN-CONTAINING PROTEIN"/>
    <property type="match status" value="1"/>
</dbReference>
<evidence type="ECO:0000256" key="1">
    <source>
        <dbReference type="ARBA" id="ARBA00022723"/>
    </source>
</evidence>
<feature type="region of interest" description="Disordered" evidence="5">
    <location>
        <begin position="370"/>
        <end position="394"/>
    </location>
</feature>
<feature type="region of interest" description="Disordered" evidence="5">
    <location>
        <begin position="1082"/>
        <end position="1101"/>
    </location>
</feature>
<dbReference type="Pfam" id="PF01363">
    <property type="entry name" value="FYVE"/>
    <property type="match status" value="1"/>
</dbReference>
<keyword evidence="2 4" id="KW-0863">Zinc-finger</keyword>
<gene>
    <name evidence="7" type="ORF">TCEB3V08_LOCUS3873</name>
</gene>
<evidence type="ECO:0000256" key="4">
    <source>
        <dbReference type="PROSITE-ProRule" id="PRU00091"/>
    </source>
</evidence>
<accession>A0A7R9CI89</accession>
<dbReference type="Pfam" id="PF11409">
    <property type="entry name" value="SARA"/>
    <property type="match status" value="1"/>
</dbReference>
<evidence type="ECO:0000259" key="6">
    <source>
        <dbReference type="PROSITE" id="PS50178"/>
    </source>
</evidence>
<dbReference type="Gene3D" id="3.30.1360.220">
    <property type="entry name" value="Domain of unknown function (DUF3480), N-terminal subdomain"/>
    <property type="match status" value="1"/>
</dbReference>
<dbReference type="Gene3D" id="3.30.40.10">
    <property type="entry name" value="Zinc/RING finger domain, C3HC4 (zinc finger)"/>
    <property type="match status" value="1"/>
</dbReference>
<dbReference type="InterPro" id="IPR000306">
    <property type="entry name" value="Znf_FYVE"/>
</dbReference>
<dbReference type="GO" id="GO:0016197">
    <property type="term" value="P:endosomal transport"/>
    <property type="evidence" value="ECO:0007669"/>
    <property type="project" value="TreeGrafter"/>
</dbReference>
<feature type="region of interest" description="Disordered" evidence="5">
    <location>
        <begin position="1051"/>
        <end position="1070"/>
    </location>
</feature>
<evidence type="ECO:0000256" key="2">
    <source>
        <dbReference type="ARBA" id="ARBA00022771"/>
    </source>
</evidence>
<feature type="compositionally biased region" description="Basic and acidic residues" evidence="5">
    <location>
        <begin position="447"/>
        <end position="482"/>
    </location>
</feature>
<evidence type="ECO:0000313" key="7">
    <source>
        <dbReference type="EMBL" id="CAD7396991.1"/>
    </source>
</evidence>
<dbReference type="CDD" id="cd15729">
    <property type="entry name" value="FYVE_endofin"/>
    <property type="match status" value="1"/>
</dbReference>
<dbReference type="InterPro" id="IPR037145">
    <property type="entry name" value="SARA_Smad-bd_sf"/>
</dbReference>
<dbReference type="InterPro" id="IPR011011">
    <property type="entry name" value="Znf_FYVE_PHD"/>
</dbReference>
<reference evidence="7" key="1">
    <citation type="submission" date="2020-11" db="EMBL/GenBank/DDBJ databases">
        <authorList>
            <person name="Tran Van P."/>
        </authorList>
    </citation>
    <scope>NUCLEOTIDE SEQUENCE</scope>
</reference>
<feature type="region of interest" description="Disordered" evidence="5">
    <location>
        <begin position="617"/>
        <end position="691"/>
    </location>
</feature>
<dbReference type="SMART" id="SM01421">
    <property type="entry name" value="DUF3480"/>
    <property type="match status" value="1"/>
</dbReference>
<dbReference type="InterPro" id="IPR013083">
    <property type="entry name" value="Znf_RING/FYVE/PHD"/>
</dbReference>
<keyword evidence="1" id="KW-0479">Metal-binding</keyword>
<evidence type="ECO:0000256" key="5">
    <source>
        <dbReference type="SAM" id="MobiDB-lite"/>
    </source>
</evidence>
<dbReference type="Pfam" id="PF11979">
    <property type="entry name" value="SARA_C"/>
    <property type="match status" value="1"/>
</dbReference>
<dbReference type="GO" id="GO:0031901">
    <property type="term" value="C:early endosome membrane"/>
    <property type="evidence" value="ECO:0007669"/>
    <property type="project" value="TreeGrafter"/>
</dbReference>
<feature type="compositionally biased region" description="Basic and acidic residues" evidence="5">
    <location>
        <begin position="370"/>
        <end position="379"/>
    </location>
</feature>
<dbReference type="SUPFAM" id="SSF57903">
    <property type="entry name" value="FYVE/PHD zinc finger"/>
    <property type="match status" value="1"/>
</dbReference>
<evidence type="ECO:0000256" key="3">
    <source>
        <dbReference type="ARBA" id="ARBA00022833"/>
    </source>
</evidence>
<dbReference type="InterPro" id="IPR024608">
    <property type="entry name" value="SARA-like_SBD"/>
</dbReference>
<feature type="compositionally biased region" description="Basic and acidic residues" evidence="5">
    <location>
        <begin position="497"/>
        <end position="512"/>
    </location>
</feature>
<dbReference type="EMBL" id="OC317456">
    <property type="protein sequence ID" value="CAD7396991.1"/>
    <property type="molecule type" value="Genomic_DNA"/>
</dbReference>
<protein>
    <recommendedName>
        <fullName evidence="6">FYVE-type domain-containing protein</fullName>
    </recommendedName>
</protein>
<dbReference type="PANTHER" id="PTHR46319">
    <property type="entry name" value="ZINC FINGER FYVE DOMAIN-CONTAINING PROTEIN"/>
    <property type="match status" value="1"/>
</dbReference>